<reference evidence="2 3" key="1">
    <citation type="submission" date="2016-10" db="EMBL/GenBank/DDBJ databases">
        <authorList>
            <person name="de Groot N.N."/>
        </authorList>
    </citation>
    <scope>NUCLEOTIDE SEQUENCE [LARGE SCALE GENOMIC DNA]</scope>
    <source>
        <strain evidence="2 3">DSM 9179</strain>
    </source>
</reference>
<name>A0A1I0MZ54_9FIRM</name>
<evidence type="ECO:0000259" key="1">
    <source>
        <dbReference type="Pfam" id="PF09359"/>
    </source>
</evidence>
<accession>A0A1I0MZ54</accession>
<feature type="domain" description="VTC" evidence="1">
    <location>
        <begin position="7"/>
        <end position="233"/>
    </location>
</feature>
<dbReference type="GO" id="GO:0006799">
    <property type="term" value="P:polyphosphate biosynthetic process"/>
    <property type="evidence" value="ECO:0007669"/>
    <property type="project" value="UniProtKB-ARBA"/>
</dbReference>
<dbReference type="OrthoDB" id="185578at2"/>
<dbReference type="CDD" id="cd07750">
    <property type="entry name" value="PolyPPase_VTC_like"/>
    <property type="match status" value="1"/>
</dbReference>
<dbReference type="InterPro" id="IPR042267">
    <property type="entry name" value="VTC_sf"/>
</dbReference>
<dbReference type="AlphaFoldDB" id="A0A1I0MZ54"/>
<dbReference type="Pfam" id="PF09359">
    <property type="entry name" value="VTC"/>
    <property type="match status" value="1"/>
</dbReference>
<dbReference type="RefSeq" id="WP_092450698.1">
    <property type="nucleotide sequence ID" value="NZ_FOJI01000002.1"/>
</dbReference>
<protein>
    <submittedName>
        <fullName evidence="2">VTC domain-containing protein</fullName>
    </submittedName>
</protein>
<evidence type="ECO:0000313" key="3">
    <source>
        <dbReference type="Proteomes" id="UP000199701"/>
    </source>
</evidence>
<evidence type="ECO:0000313" key="2">
    <source>
        <dbReference type="EMBL" id="SEV94102.1"/>
    </source>
</evidence>
<gene>
    <name evidence="2" type="ORF">SAMN05421659_102268</name>
</gene>
<dbReference type="STRING" id="99656.SAMN05421659_102268"/>
<dbReference type="EMBL" id="FOJI01000002">
    <property type="protein sequence ID" value="SEV94102.1"/>
    <property type="molecule type" value="Genomic_DNA"/>
</dbReference>
<dbReference type="Proteomes" id="UP000199701">
    <property type="component" value="Unassembled WGS sequence"/>
</dbReference>
<sequence>MAIEVFNRDEKKYMMNEKTYNQLLLRLDDYMELDAYNVGQEFYSISNIYYDTIDDTLIRNSIEKPVYREKLRMRSYGIPSIEDQVYIEIKKKYNGKVNKRRTAIKLAEAYDYFNNDIYPDLNQNQINKQVFNEIDYFKNFYNVVPKVHISYDRRAYFEKNDGNFRLTFDTNIKARRENIKLEAGNDGERLLEDGKFLMEVKISNAAPIWFTRLMSELNIYPTSFSKYASEYKSYVNKIIIKGEQICLNQYLQQLQRTQFQLAQQF</sequence>
<organism evidence="2 3">
    <name type="scientific">[Clostridium] fimetarium</name>
    <dbReference type="NCBI Taxonomy" id="99656"/>
    <lineage>
        <taxon>Bacteria</taxon>
        <taxon>Bacillati</taxon>
        <taxon>Bacillota</taxon>
        <taxon>Clostridia</taxon>
        <taxon>Lachnospirales</taxon>
        <taxon>Lachnospiraceae</taxon>
    </lineage>
</organism>
<keyword evidence="3" id="KW-1185">Reference proteome</keyword>
<dbReference type="Gene3D" id="3.20.100.30">
    <property type="entry name" value="VTC, catalytic tunnel domain"/>
    <property type="match status" value="1"/>
</dbReference>
<proteinExistence type="predicted"/>
<dbReference type="InterPro" id="IPR018966">
    <property type="entry name" value="VTC_domain"/>
</dbReference>